<dbReference type="PANTHER" id="PTHR48111:SF43">
    <property type="entry name" value="STAGE 0 SPORULATION PROTEIN A HOMOLOG"/>
    <property type="match status" value="1"/>
</dbReference>
<dbReference type="SMART" id="SM00448">
    <property type="entry name" value="REC"/>
    <property type="match status" value="1"/>
</dbReference>
<dbReference type="RefSeq" id="WP_025640285.1">
    <property type="nucleotide sequence ID" value="NZ_LT669839.1"/>
</dbReference>
<evidence type="ECO:0000256" key="2">
    <source>
        <dbReference type="ARBA" id="ARBA00023125"/>
    </source>
</evidence>
<evidence type="ECO:0000256" key="1">
    <source>
        <dbReference type="ARBA" id="ARBA00023015"/>
    </source>
</evidence>
<dbReference type="SUPFAM" id="SSF46894">
    <property type="entry name" value="C-terminal effector domain of the bipartite response regulators"/>
    <property type="match status" value="1"/>
</dbReference>
<dbReference type="EMBL" id="LT669839">
    <property type="protein sequence ID" value="SHD75675.1"/>
    <property type="molecule type" value="Genomic_DNA"/>
</dbReference>
<dbReference type="Pfam" id="PF00486">
    <property type="entry name" value="Trans_reg_C"/>
    <property type="match status" value="1"/>
</dbReference>
<dbReference type="SMART" id="SM00862">
    <property type="entry name" value="Trans_reg_C"/>
    <property type="match status" value="1"/>
</dbReference>
<dbReference type="GO" id="GO:0006355">
    <property type="term" value="P:regulation of DNA-templated transcription"/>
    <property type="evidence" value="ECO:0007669"/>
    <property type="project" value="InterPro"/>
</dbReference>
<dbReference type="GO" id="GO:0000156">
    <property type="term" value="F:phosphorelay response regulator activity"/>
    <property type="evidence" value="ECO:0007669"/>
    <property type="project" value="TreeGrafter"/>
</dbReference>
<dbReference type="PANTHER" id="PTHR48111">
    <property type="entry name" value="REGULATOR OF RPOS"/>
    <property type="match status" value="1"/>
</dbReference>
<reference evidence="8 9" key="1">
    <citation type="submission" date="2016-11" db="EMBL/GenBank/DDBJ databases">
        <authorList>
            <person name="Manzoor S."/>
        </authorList>
    </citation>
    <scope>NUCLEOTIDE SEQUENCE [LARGE SCALE GENOMIC DNA]</scope>
    <source>
        <strain evidence="8">Clostridium ultunense strain Esp</strain>
    </source>
</reference>
<dbReference type="Gene3D" id="1.10.10.10">
    <property type="entry name" value="Winged helix-like DNA-binding domain superfamily/Winged helix DNA-binding domain"/>
    <property type="match status" value="1"/>
</dbReference>
<dbReference type="AlphaFoldDB" id="A0A1M4PJQ9"/>
<evidence type="ECO:0000256" key="3">
    <source>
        <dbReference type="ARBA" id="ARBA00023163"/>
    </source>
</evidence>
<dbReference type="Proteomes" id="UP000245423">
    <property type="component" value="Chromosome 1"/>
</dbReference>
<evidence type="ECO:0000259" key="6">
    <source>
        <dbReference type="PROSITE" id="PS50110"/>
    </source>
</evidence>
<dbReference type="InterPro" id="IPR001789">
    <property type="entry name" value="Sig_transdc_resp-reg_receiver"/>
</dbReference>
<keyword evidence="9" id="KW-1185">Reference proteome</keyword>
<keyword evidence="4" id="KW-0597">Phosphoprotein</keyword>
<feature type="modified residue" description="4-aspartylphosphate" evidence="4">
    <location>
        <position position="51"/>
    </location>
</feature>
<dbReference type="GO" id="GO:0005829">
    <property type="term" value="C:cytosol"/>
    <property type="evidence" value="ECO:0007669"/>
    <property type="project" value="TreeGrafter"/>
</dbReference>
<feature type="DNA-binding region" description="OmpR/PhoB-type" evidence="5">
    <location>
        <begin position="126"/>
        <end position="223"/>
    </location>
</feature>
<dbReference type="InterPro" id="IPR001867">
    <property type="entry name" value="OmpR/PhoB-type_DNA-bd"/>
</dbReference>
<organism evidence="8 9">
    <name type="scientific">[Clostridium] ultunense Esp</name>
    <dbReference type="NCBI Taxonomy" id="1288971"/>
    <lineage>
        <taxon>Bacteria</taxon>
        <taxon>Bacillati</taxon>
        <taxon>Bacillota</taxon>
        <taxon>Tissierellia</taxon>
        <taxon>Tissierellales</taxon>
        <taxon>Tepidimicrobiaceae</taxon>
        <taxon>Schnuerera</taxon>
    </lineage>
</organism>
<proteinExistence type="predicted"/>
<dbReference type="CDD" id="cd18159">
    <property type="entry name" value="REC_OmpR_NsrR-like"/>
    <property type="match status" value="1"/>
</dbReference>
<keyword evidence="1" id="KW-0805">Transcription regulation</keyword>
<dbReference type="OrthoDB" id="9790442at2"/>
<keyword evidence="2 5" id="KW-0238">DNA-binding</keyword>
<dbReference type="PROSITE" id="PS51755">
    <property type="entry name" value="OMPR_PHOB"/>
    <property type="match status" value="1"/>
</dbReference>
<name>A0A1M4PJQ9_9FIRM</name>
<gene>
    <name evidence="8" type="primary">yxdJ</name>
    <name evidence="8" type="ORF">CUESP1_0280</name>
</gene>
<keyword evidence="3" id="KW-0804">Transcription</keyword>
<dbReference type="SUPFAM" id="SSF52172">
    <property type="entry name" value="CheY-like"/>
    <property type="match status" value="1"/>
</dbReference>
<evidence type="ECO:0000256" key="4">
    <source>
        <dbReference type="PROSITE-ProRule" id="PRU00169"/>
    </source>
</evidence>
<evidence type="ECO:0000313" key="9">
    <source>
        <dbReference type="Proteomes" id="UP000245423"/>
    </source>
</evidence>
<protein>
    <submittedName>
        <fullName evidence="8">Two-component response regulator [YxdK]</fullName>
    </submittedName>
</protein>
<dbReference type="InterPro" id="IPR016032">
    <property type="entry name" value="Sig_transdc_resp-reg_C-effctor"/>
</dbReference>
<dbReference type="GO" id="GO:0000976">
    <property type="term" value="F:transcription cis-regulatory region binding"/>
    <property type="evidence" value="ECO:0007669"/>
    <property type="project" value="TreeGrafter"/>
</dbReference>
<evidence type="ECO:0000313" key="8">
    <source>
        <dbReference type="EMBL" id="SHD75675.1"/>
    </source>
</evidence>
<accession>A0A1M4PJQ9</accession>
<dbReference type="InterPro" id="IPR039420">
    <property type="entry name" value="WalR-like"/>
</dbReference>
<evidence type="ECO:0000259" key="7">
    <source>
        <dbReference type="PROSITE" id="PS51755"/>
    </source>
</evidence>
<dbReference type="CDD" id="cd00383">
    <property type="entry name" value="trans_reg_C"/>
    <property type="match status" value="1"/>
</dbReference>
<feature type="domain" description="Response regulatory" evidence="6">
    <location>
        <begin position="2"/>
        <end position="115"/>
    </location>
</feature>
<dbReference type="Gene3D" id="3.40.50.2300">
    <property type="match status" value="1"/>
</dbReference>
<evidence type="ECO:0000256" key="5">
    <source>
        <dbReference type="PROSITE-ProRule" id="PRU01091"/>
    </source>
</evidence>
<sequence length="223" mass="25978">MKIMIVEDEPIIRDMIGESIRKWGYETIILDDFSQVLEIFLKENPHLVLMDINLPVYDGFYWCNKIRDISKVPIIFISSRNTPMDMVMSMNMGGDDFIQKPFYEEVLIAKIKALLRRTYSYTETVATIIEHDGIILNLNNGDVFYGDKKAELTKNEFKILNILMQNKGSVVSREKIMRSLWEDESFVDDNTLTVNIARIRKKLAELGKENYITTMKGEGYIIR</sequence>
<dbReference type="InterPro" id="IPR011006">
    <property type="entry name" value="CheY-like_superfamily"/>
</dbReference>
<dbReference type="PROSITE" id="PS50110">
    <property type="entry name" value="RESPONSE_REGULATORY"/>
    <property type="match status" value="1"/>
</dbReference>
<dbReference type="GO" id="GO:0032993">
    <property type="term" value="C:protein-DNA complex"/>
    <property type="evidence" value="ECO:0007669"/>
    <property type="project" value="TreeGrafter"/>
</dbReference>
<dbReference type="Pfam" id="PF00072">
    <property type="entry name" value="Response_reg"/>
    <property type="match status" value="1"/>
</dbReference>
<feature type="domain" description="OmpR/PhoB-type" evidence="7">
    <location>
        <begin position="126"/>
        <end position="223"/>
    </location>
</feature>
<dbReference type="InterPro" id="IPR036388">
    <property type="entry name" value="WH-like_DNA-bd_sf"/>
</dbReference>